<evidence type="ECO:0000313" key="2">
    <source>
        <dbReference type="EMBL" id="KAF7439776.1"/>
    </source>
</evidence>
<feature type="domain" description="Non-haem dioxygenase N-terminal" evidence="1">
    <location>
        <begin position="28"/>
        <end position="128"/>
    </location>
</feature>
<evidence type="ECO:0000259" key="1">
    <source>
        <dbReference type="Pfam" id="PF14226"/>
    </source>
</evidence>
<dbReference type="Proteomes" id="UP000623687">
    <property type="component" value="Unassembled WGS sequence"/>
</dbReference>
<dbReference type="Pfam" id="PF14226">
    <property type="entry name" value="DIOX_N"/>
    <property type="match status" value="1"/>
</dbReference>
<keyword evidence="3" id="KW-1185">Reference proteome</keyword>
<dbReference type="Gene3D" id="2.60.120.330">
    <property type="entry name" value="B-lactam Antibiotic, Isopenicillin N Synthase, Chain"/>
    <property type="match status" value="1"/>
</dbReference>
<dbReference type="SUPFAM" id="SSF51197">
    <property type="entry name" value="Clavaminate synthase-like"/>
    <property type="match status" value="1"/>
</dbReference>
<dbReference type="EMBL" id="JACETU010000001">
    <property type="protein sequence ID" value="KAF7439776.1"/>
    <property type="molecule type" value="Genomic_DNA"/>
</dbReference>
<organism evidence="2 3">
    <name type="scientific">Pleurotus ostreatus</name>
    <name type="common">Oyster mushroom</name>
    <name type="synonym">White-rot fungus</name>
    <dbReference type="NCBI Taxonomy" id="5322"/>
    <lineage>
        <taxon>Eukaryota</taxon>
        <taxon>Fungi</taxon>
        <taxon>Dikarya</taxon>
        <taxon>Basidiomycota</taxon>
        <taxon>Agaricomycotina</taxon>
        <taxon>Agaricomycetes</taxon>
        <taxon>Agaricomycetidae</taxon>
        <taxon>Agaricales</taxon>
        <taxon>Pleurotineae</taxon>
        <taxon>Pleurotaceae</taxon>
        <taxon>Pleurotus</taxon>
    </lineage>
</organism>
<dbReference type="GeneID" id="59369953"/>
<dbReference type="InterPro" id="IPR027443">
    <property type="entry name" value="IPNS-like_sf"/>
</dbReference>
<reference evidence="2" key="1">
    <citation type="submission" date="2019-07" db="EMBL/GenBank/DDBJ databases">
        <authorList>
            <person name="Palmer J.M."/>
        </authorList>
    </citation>
    <scope>NUCLEOTIDE SEQUENCE</scope>
    <source>
        <strain evidence="2">PC9</strain>
    </source>
</reference>
<protein>
    <recommendedName>
        <fullName evidence="1">Non-haem dioxygenase N-terminal domain-containing protein</fullName>
    </recommendedName>
</protein>
<name>A0A8H7DZ24_PLEOS</name>
<sequence>MLVVEKPLPHYVPPPPSKENLEYADLAIIDLSKATTPEGRAELSRQVCEALTEVGFFYIINHGYTSAKTSRIFDIANATFDSVSDEEKQEYTQKEVGVYTGYKPMNDWHIASGVRDAIEHYNSSYPIPTLPRANAHTTGII</sequence>
<dbReference type="OrthoDB" id="406156at2759"/>
<dbReference type="RefSeq" id="XP_036635620.1">
    <property type="nucleotide sequence ID" value="XM_036769775.1"/>
</dbReference>
<proteinExistence type="predicted"/>
<accession>A0A8H7DZ24</accession>
<dbReference type="VEuPathDB" id="FungiDB:PC9H_000112"/>
<dbReference type="InterPro" id="IPR026992">
    <property type="entry name" value="DIOX_N"/>
</dbReference>
<comment type="caution">
    <text evidence="2">The sequence shown here is derived from an EMBL/GenBank/DDBJ whole genome shotgun (WGS) entry which is preliminary data.</text>
</comment>
<gene>
    <name evidence="2" type="ORF">PC9H_000112</name>
</gene>
<evidence type="ECO:0000313" key="3">
    <source>
        <dbReference type="Proteomes" id="UP000623687"/>
    </source>
</evidence>
<dbReference type="AlphaFoldDB" id="A0A8H7DZ24"/>